<dbReference type="PROSITE" id="PS50828">
    <property type="entry name" value="SMR"/>
    <property type="match status" value="1"/>
</dbReference>
<dbReference type="AlphaFoldDB" id="A0AB34JHV6"/>
<name>A0AB34JHV6_PRYPA</name>
<feature type="repeat" description="PPR" evidence="2">
    <location>
        <begin position="128"/>
        <end position="162"/>
    </location>
</feature>
<dbReference type="NCBIfam" id="TIGR00756">
    <property type="entry name" value="PPR"/>
    <property type="match status" value="1"/>
</dbReference>
<gene>
    <name evidence="5" type="ORF">AB1Y20_021283</name>
</gene>
<dbReference type="Pfam" id="PF13812">
    <property type="entry name" value="PPR_3"/>
    <property type="match status" value="1"/>
</dbReference>
<keyword evidence="1" id="KW-0677">Repeat</keyword>
<dbReference type="EMBL" id="JBGBPQ010000007">
    <property type="protein sequence ID" value="KAL1521625.1"/>
    <property type="molecule type" value="Genomic_DNA"/>
</dbReference>
<dbReference type="SMART" id="SM00463">
    <property type="entry name" value="SMR"/>
    <property type="match status" value="1"/>
</dbReference>
<dbReference type="InterPro" id="IPR011990">
    <property type="entry name" value="TPR-like_helical_dom_sf"/>
</dbReference>
<evidence type="ECO:0000313" key="5">
    <source>
        <dbReference type="EMBL" id="KAL1521625.1"/>
    </source>
</evidence>
<feature type="domain" description="Smr" evidence="4">
    <location>
        <begin position="207"/>
        <end position="285"/>
    </location>
</feature>
<protein>
    <recommendedName>
        <fullName evidence="4">Smr domain-containing protein</fullName>
    </recommendedName>
</protein>
<dbReference type="PANTHER" id="PTHR47447:SF17">
    <property type="entry name" value="OS12G0638900 PROTEIN"/>
    <property type="match status" value="1"/>
</dbReference>
<dbReference type="SUPFAM" id="SSF160443">
    <property type="entry name" value="SMR domain-like"/>
    <property type="match status" value="1"/>
</dbReference>
<dbReference type="InterPro" id="IPR002885">
    <property type="entry name" value="PPR_rpt"/>
</dbReference>
<evidence type="ECO:0000259" key="4">
    <source>
        <dbReference type="PROSITE" id="PS50828"/>
    </source>
</evidence>
<accession>A0AB34JHV6</accession>
<dbReference type="InterPro" id="IPR036063">
    <property type="entry name" value="Smr_dom_sf"/>
</dbReference>
<reference evidence="5 6" key="1">
    <citation type="journal article" date="2024" name="Science">
        <title>Giant polyketide synthase enzymes in the biosynthesis of giant marine polyether toxins.</title>
        <authorList>
            <person name="Fallon T.R."/>
            <person name="Shende V.V."/>
            <person name="Wierzbicki I.H."/>
            <person name="Pendleton A.L."/>
            <person name="Watervoot N.F."/>
            <person name="Auber R.P."/>
            <person name="Gonzalez D.J."/>
            <person name="Wisecaver J.H."/>
            <person name="Moore B.S."/>
        </authorList>
    </citation>
    <scope>NUCLEOTIDE SEQUENCE [LARGE SCALE GENOMIC DNA]</scope>
    <source>
        <strain evidence="5 6">12B1</strain>
    </source>
</reference>
<keyword evidence="6" id="KW-1185">Reference proteome</keyword>
<evidence type="ECO:0000256" key="3">
    <source>
        <dbReference type="SAM" id="SignalP"/>
    </source>
</evidence>
<dbReference type="InterPro" id="IPR002625">
    <property type="entry name" value="Smr_dom"/>
</dbReference>
<evidence type="ECO:0000256" key="2">
    <source>
        <dbReference type="PROSITE-ProRule" id="PRU00708"/>
    </source>
</evidence>
<feature type="chain" id="PRO_5044238042" description="Smr domain-containing protein" evidence="3">
    <location>
        <begin position="18"/>
        <end position="324"/>
    </location>
</feature>
<dbReference type="PROSITE" id="PS51375">
    <property type="entry name" value="PPR"/>
    <property type="match status" value="1"/>
</dbReference>
<sequence length="324" mass="36409">MTHALSLTHLLLGFSLPARFDSPSPHKSTSPIHTHDSFPSTKRAADLSVPLRGASLHDTATQTTAELEGLVHSRDTHVLNESILNLVNSVDADSQLFAKALVECAHAAEWRSSLLLLQAMRNRDVEINESHYTHVIRACSRAGEWEVAESVLHRARERGVKLNRFAYSHVIDACGVAKESEAAMRVYALGLQDGAIRHWREDEPFALDLHGFSVHTAECAVRYVLRCELGNYIEQDLKIVTGQGRHSVGEPVLFNRIQQLLAEELQPPLPFSLERRLECTSRDCWLKVNAGCIVIAMQDLFQWLLETRPFESYVFNIPSSTIER</sequence>
<proteinExistence type="predicted"/>
<evidence type="ECO:0000313" key="6">
    <source>
        <dbReference type="Proteomes" id="UP001515480"/>
    </source>
</evidence>
<feature type="signal peptide" evidence="3">
    <location>
        <begin position="1"/>
        <end position="17"/>
    </location>
</feature>
<comment type="caution">
    <text evidence="5">The sequence shown here is derived from an EMBL/GenBank/DDBJ whole genome shotgun (WGS) entry which is preliminary data.</text>
</comment>
<organism evidence="5 6">
    <name type="scientific">Prymnesium parvum</name>
    <name type="common">Toxic golden alga</name>
    <dbReference type="NCBI Taxonomy" id="97485"/>
    <lineage>
        <taxon>Eukaryota</taxon>
        <taxon>Haptista</taxon>
        <taxon>Haptophyta</taxon>
        <taxon>Prymnesiophyceae</taxon>
        <taxon>Prymnesiales</taxon>
        <taxon>Prymnesiaceae</taxon>
        <taxon>Prymnesium</taxon>
    </lineage>
</organism>
<dbReference type="PANTHER" id="PTHR47447">
    <property type="entry name" value="OS03G0856100 PROTEIN"/>
    <property type="match status" value="1"/>
</dbReference>
<dbReference type="Gene3D" id="3.30.1370.110">
    <property type="match status" value="1"/>
</dbReference>
<evidence type="ECO:0000256" key="1">
    <source>
        <dbReference type="ARBA" id="ARBA00022737"/>
    </source>
</evidence>
<dbReference type="Proteomes" id="UP001515480">
    <property type="component" value="Unassembled WGS sequence"/>
</dbReference>
<dbReference type="Gene3D" id="1.25.40.10">
    <property type="entry name" value="Tetratricopeptide repeat domain"/>
    <property type="match status" value="1"/>
</dbReference>
<keyword evidence="3" id="KW-0732">Signal</keyword>